<dbReference type="Proteomes" id="UP000076825">
    <property type="component" value="Chromosome 1"/>
</dbReference>
<evidence type="ECO:0000256" key="3">
    <source>
        <dbReference type="ARBA" id="ARBA00022692"/>
    </source>
</evidence>
<feature type="binding site" description="covalent" evidence="8">
    <location>
        <position position="54"/>
    </location>
    <ligand>
        <name>heme c</name>
        <dbReference type="ChEBI" id="CHEBI:61717"/>
    </ligand>
</feature>
<feature type="binding site" description="covalent" evidence="8">
    <location>
        <position position="55"/>
    </location>
    <ligand>
        <name>heme c</name>
        <dbReference type="ChEBI" id="CHEBI:61717"/>
    </ligand>
</feature>
<keyword evidence="10" id="KW-0732">Signal</keyword>
<sequence length="283" mass="31405">MIKTLMAALTLLLACAGAQAATPAMTPERAPRSSHDLASLQNGARLFINYCLTCHSAQAVRYNTLQELGLSEQQIRDNLLFTGESTSDPMRIAMTPEEARKWFGITPPDLSVIARAKSTTGGASGSDYLYTYLRSFYRDSSTLTGWNNLLAPGTAMPHALWERQGPRELKRVFVRETPGPGGDNRWEKVTTLYDVQGYAMSTARPVTPEEGQAAMPEAVFKALDPARAAAYDRDIADLTAFMTWMAEPVRHFRIQLGIGVMIFLGLFLLVAWRLNAAYWKHVR</sequence>
<evidence type="ECO:0000256" key="8">
    <source>
        <dbReference type="PIRSR" id="PIRSR602326-1"/>
    </source>
</evidence>
<keyword evidence="7 9" id="KW-0472">Membrane</keyword>
<dbReference type="InterPro" id="IPR036909">
    <property type="entry name" value="Cyt_c-like_dom_sf"/>
</dbReference>
<comment type="cofactor">
    <cofactor evidence="8">
        <name>heme c</name>
        <dbReference type="ChEBI" id="CHEBI:61717"/>
    </cofactor>
    <text evidence="8">Binds 1 heme c group covalently per subunit.</text>
</comment>
<name>A0A157SDW9_9BORD</name>
<dbReference type="GeneID" id="56587505"/>
<keyword evidence="4 8" id="KW-0479">Metal-binding</keyword>
<dbReference type="GO" id="GO:0016020">
    <property type="term" value="C:membrane"/>
    <property type="evidence" value="ECO:0007669"/>
    <property type="project" value="UniProtKB-SubCell"/>
</dbReference>
<keyword evidence="6 8" id="KW-0408">Iron</keyword>
<dbReference type="OrthoDB" id="9798864at2"/>
<accession>A0A157SDW9</accession>
<dbReference type="PANTHER" id="PTHR10266:SF3">
    <property type="entry name" value="CYTOCHROME C1, HEME PROTEIN, MITOCHONDRIAL"/>
    <property type="match status" value="1"/>
</dbReference>
<dbReference type="RefSeq" id="WP_063491670.1">
    <property type="nucleotide sequence ID" value="NZ_CP016340.1"/>
</dbReference>
<dbReference type="Pfam" id="PF02167">
    <property type="entry name" value="Cytochrom_C1"/>
    <property type="match status" value="1"/>
</dbReference>
<dbReference type="GO" id="GO:0009055">
    <property type="term" value="F:electron transfer activity"/>
    <property type="evidence" value="ECO:0007669"/>
    <property type="project" value="InterPro"/>
</dbReference>
<feature type="signal peptide" evidence="10">
    <location>
        <begin position="1"/>
        <end position="20"/>
    </location>
</feature>
<dbReference type="PATRIC" id="fig|123899.6.peg.1070"/>
<dbReference type="EMBL" id="LT546645">
    <property type="protein sequence ID" value="SAI68106.1"/>
    <property type="molecule type" value="Genomic_DNA"/>
</dbReference>
<evidence type="ECO:0000256" key="5">
    <source>
        <dbReference type="ARBA" id="ARBA00022989"/>
    </source>
</evidence>
<protein>
    <submittedName>
        <fullName evidence="11">Cytochrome C</fullName>
    </submittedName>
</protein>
<keyword evidence="12" id="KW-1185">Reference proteome</keyword>
<feature type="binding site" description="covalent" evidence="8">
    <location>
        <position position="215"/>
    </location>
    <ligand>
        <name>heme c</name>
        <dbReference type="ChEBI" id="CHEBI:61717"/>
    </ligand>
</feature>
<evidence type="ECO:0000256" key="6">
    <source>
        <dbReference type="ARBA" id="ARBA00023004"/>
    </source>
</evidence>
<dbReference type="eggNOG" id="COG2857">
    <property type="taxonomic scope" value="Bacteria"/>
</dbReference>
<comment type="subcellular location">
    <subcellularLocation>
        <location evidence="1">Membrane</location>
    </subcellularLocation>
</comment>
<dbReference type="AlphaFoldDB" id="A0A157SDW9"/>
<evidence type="ECO:0000256" key="2">
    <source>
        <dbReference type="ARBA" id="ARBA00022617"/>
    </source>
</evidence>
<dbReference type="SUPFAM" id="SSF46626">
    <property type="entry name" value="Cytochrome c"/>
    <property type="match status" value="1"/>
</dbReference>
<evidence type="ECO:0000313" key="12">
    <source>
        <dbReference type="Proteomes" id="UP000076825"/>
    </source>
</evidence>
<evidence type="ECO:0000256" key="10">
    <source>
        <dbReference type="SAM" id="SignalP"/>
    </source>
</evidence>
<dbReference type="GO" id="GO:0020037">
    <property type="term" value="F:heme binding"/>
    <property type="evidence" value="ECO:0007669"/>
    <property type="project" value="InterPro"/>
</dbReference>
<proteinExistence type="predicted"/>
<dbReference type="PROSITE" id="PS51257">
    <property type="entry name" value="PROKAR_LIPOPROTEIN"/>
    <property type="match status" value="1"/>
</dbReference>
<dbReference type="InterPro" id="IPR002326">
    <property type="entry name" value="Cyt_c1"/>
</dbReference>
<keyword evidence="2 8" id="KW-0349">Heme</keyword>
<dbReference type="GO" id="GO:0046872">
    <property type="term" value="F:metal ion binding"/>
    <property type="evidence" value="ECO:0007669"/>
    <property type="project" value="UniProtKB-KW"/>
</dbReference>
<organism evidence="11 12">
    <name type="scientific">Bordetella trematum</name>
    <dbReference type="NCBI Taxonomy" id="123899"/>
    <lineage>
        <taxon>Bacteria</taxon>
        <taxon>Pseudomonadati</taxon>
        <taxon>Pseudomonadota</taxon>
        <taxon>Betaproteobacteria</taxon>
        <taxon>Burkholderiales</taxon>
        <taxon>Alcaligenaceae</taxon>
        <taxon>Bordetella</taxon>
    </lineage>
</organism>
<feature type="chain" id="PRO_5009816775" evidence="10">
    <location>
        <begin position="21"/>
        <end position="283"/>
    </location>
</feature>
<evidence type="ECO:0000313" key="11">
    <source>
        <dbReference type="EMBL" id="SAI68106.1"/>
    </source>
</evidence>
<feature type="binding site" description="covalent" evidence="8">
    <location>
        <position position="51"/>
    </location>
    <ligand>
        <name>heme c</name>
        <dbReference type="ChEBI" id="CHEBI:61717"/>
    </ligand>
</feature>
<dbReference type="PANTHER" id="PTHR10266">
    <property type="entry name" value="CYTOCHROME C1"/>
    <property type="match status" value="1"/>
</dbReference>
<evidence type="ECO:0000256" key="7">
    <source>
        <dbReference type="ARBA" id="ARBA00023136"/>
    </source>
</evidence>
<feature type="transmembrane region" description="Helical" evidence="9">
    <location>
        <begin position="254"/>
        <end position="274"/>
    </location>
</feature>
<dbReference type="KEGG" id="btrm:SAMEA390648701090"/>
<evidence type="ECO:0000256" key="4">
    <source>
        <dbReference type="ARBA" id="ARBA00022723"/>
    </source>
</evidence>
<dbReference type="Gene3D" id="1.10.760.10">
    <property type="entry name" value="Cytochrome c-like domain"/>
    <property type="match status" value="1"/>
</dbReference>
<keyword evidence="3 9" id="KW-0812">Transmembrane</keyword>
<evidence type="ECO:0000256" key="1">
    <source>
        <dbReference type="ARBA" id="ARBA00004370"/>
    </source>
</evidence>
<reference evidence="11 12" key="1">
    <citation type="submission" date="2016-04" db="EMBL/GenBank/DDBJ databases">
        <authorList>
            <consortium name="Pathogen Informatics"/>
        </authorList>
    </citation>
    <scope>NUCLEOTIDE SEQUENCE [LARGE SCALE GENOMIC DNA]</scope>
    <source>
        <strain evidence="11 12">H044680328</strain>
    </source>
</reference>
<gene>
    <name evidence="11" type="primary">petC</name>
    <name evidence="11" type="ORF">SAMEA3906487_01090</name>
</gene>
<evidence type="ECO:0000256" key="9">
    <source>
        <dbReference type="SAM" id="Phobius"/>
    </source>
</evidence>
<dbReference type="STRING" id="123899.SAMEA3906487_01090"/>
<keyword evidence="5 9" id="KW-1133">Transmembrane helix</keyword>